<feature type="chain" id="PRO_5001939932" evidence="4">
    <location>
        <begin position="18"/>
        <end position="270"/>
    </location>
</feature>
<name>A0A098S6G4_9BACT</name>
<reference evidence="6 7" key="1">
    <citation type="journal article" date="2014" name="Int. J. Syst. Evol. Microbiol.">
        <title>Phaeodactylibacter xiamenensis gen. nov., sp. nov., a member of the family Saprospiraceae isolated from the marine alga Phaeodactylum tricornutum.</title>
        <authorList>
            <person name="Chen Z.Jr."/>
            <person name="Lei X."/>
            <person name="Lai Q."/>
            <person name="Li Y."/>
            <person name="Zhang B."/>
            <person name="Zhang J."/>
            <person name="Zhang H."/>
            <person name="Yang L."/>
            <person name="Zheng W."/>
            <person name="Tian Y."/>
            <person name="Yu Z."/>
            <person name="Xu H.Jr."/>
            <person name="Zheng T."/>
        </authorList>
    </citation>
    <scope>NUCLEOTIDE SEQUENCE [LARGE SCALE GENOMIC DNA]</scope>
    <source>
        <strain evidence="6 7">KD52</strain>
    </source>
</reference>
<dbReference type="PANTHER" id="PTHR23222:SF1">
    <property type="entry name" value="PROHIBITIN-2"/>
    <property type="match status" value="1"/>
</dbReference>
<organism evidence="6 7">
    <name type="scientific">Phaeodactylibacter xiamenensis</name>
    <dbReference type="NCBI Taxonomy" id="1524460"/>
    <lineage>
        <taxon>Bacteria</taxon>
        <taxon>Pseudomonadati</taxon>
        <taxon>Bacteroidota</taxon>
        <taxon>Saprospiria</taxon>
        <taxon>Saprospirales</taxon>
        <taxon>Haliscomenobacteraceae</taxon>
        <taxon>Phaeodactylibacter</taxon>
    </lineage>
</organism>
<evidence type="ECO:0000256" key="3">
    <source>
        <dbReference type="SAM" id="Coils"/>
    </source>
</evidence>
<dbReference type="InterPro" id="IPR001107">
    <property type="entry name" value="Band_7"/>
</dbReference>
<gene>
    <name evidence="6" type="ORF">IX84_14240</name>
</gene>
<evidence type="ECO:0000259" key="5">
    <source>
        <dbReference type="SMART" id="SM00244"/>
    </source>
</evidence>
<feature type="coiled-coil region" evidence="3">
    <location>
        <begin position="179"/>
        <end position="213"/>
    </location>
</feature>
<dbReference type="AlphaFoldDB" id="A0A098S6G4"/>
<keyword evidence="4" id="KW-0732">Signal</keyword>
<dbReference type="Gene3D" id="3.30.479.30">
    <property type="entry name" value="Band 7 domain"/>
    <property type="match status" value="1"/>
</dbReference>
<proteinExistence type="predicted"/>
<protein>
    <submittedName>
        <fullName evidence="6">Spfh domain, band 7 family protein</fullName>
    </submittedName>
</protein>
<dbReference type="EMBL" id="JPOS01000034">
    <property type="protein sequence ID" value="KGE87686.1"/>
    <property type="molecule type" value="Genomic_DNA"/>
</dbReference>
<feature type="signal peptide" evidence="4">
    <location>
        <begin position="1"/>
        <end position="17"/>
    </location>
</feature>
<dbReference type="RefSeq" id="WP_044221545.1">
    <property type="nucleotide sequence ID" value="NZ_CAKZLC010000543.1"/>
</dbReference>
<dbReference type="OrthoDB" id="9792660at2"/>
<dbReference type="PROSITE" id="PS51257">
    <property type="entry name" value="PROKAR_LIPOPROTEIN"/>
    <property type="match status" value="1"/>
</dbReference>
<evidence type="ECO:0000256" key="2">
    <source>
        <dbReference type="ARBA" id="ARBA00023136"/>
    </source>
</evidence>
<dbReference type="SMART" id="SM00244">
    <property type="entry name" value="PHB"/>
    <property type="match status" value="1"/>
</dbReference>
<keyword evidence="7" id="KW-1185">Reference proteome</keyword>
<dbReference type="CDD" id="cd03401">
    <property type="entry name" value="SPFH_prohibitin"/>
    <property type="match status" value="1"/>
</dbReference>
<dbReference type="SUPFAM" id="SSF117892">
    <property type="entry name" value="Band 7/SPFH domain"/>
    <property type="match status" value="1"/>
</dbReference>
<dbReference type="GO" id="GO:0007005">
    <property type="term" value="P:mitochondrion organization"/>
    <property type="evidence" value="ECO:0007669"/>
    <property type="project" value="TreeGrafter"/>
</dbReference>
<evidence type="ECO:0000313" key="7">
    <source>
        <dbReference type="Proteomes" id="UP000029736"/>
    </source>
</evidence>
<dbReference type="Pfam" id="PF01145">
    <property type="entry name" value="Band_7"/>
    <property type="match status" value="1"/>
</dbReference>
<dbReference type="Proteomes" id="UP000029736">
    <property type="component" value="Unassembled WGS sequence"/>
</dbReference>
<accession>A0A098S6G4</accession>
<dbReference type="PANTHER" id="PTHR23222">
    <property type="entry name" value="PROHIBITIN"/>
    <property type="match status" value="1"/>
</dbReference>
<keyword evidence="3" id="KW-0175">Coiled coil</keyword>
<dbReference type="InterPro" id="IPR000163">
    <property type="entry name" value="Prohibitin"/>
</dbReference>
<sequence length="270" mass="30268">MKNFLFLMMCLALSALTTSCTVVKQGEVGVKRTFGKYADRPYTEGLRVFNPFTTTVVKVPVQTENMEVSLNLPSKEGLNIRADISILYNLKANKAPDLLREIGRNYENNVILPVFRSTVSDVTARYFAKDMHTGERATIEVAIRDQMAGLLEERGILIEAVLIKSIQLPANLARAIEEKLEAEQRALRMEFVLQEAQQEAQRRRIEAEGIRDAQNIISQGLDPNVLQFKSIEAFLELAKSPNTKVIITDGDMPMLMDPQQPGALQSTLKN</sequence>
<keyword evidence="2" id="KW-0472">Membrane</keyword>
<comment type="subcellular location">
    <subcellularLocation>
        <location evidence="1">Membrane</location>
        <topology evidence="1">Single-pass membrane protein</topology>
    </subcellularLocation>
</comment>
<evidence type="ECO:0000256" key="1">
    <source>
        <dbReference type="ARBA" id="ARBA00004167"/>
    </source>
</evidence>
<feature type="domain" description="Band 7" evidence="5">
    <location>
        <begin position="18"/>
        <end position="180"/>
    </location>
</feature>
<dbReference type="STRING" id="1524460.IX84_14240"/>
<comment type="caution">
    <text evidence="6">The sequence shown here is derived from an EMBL/GenBank/DDBJ whole genome shotgun (WGS) entry which is preliminary data.</text>
</comment>
<dbReference type="InterPro" id="IPR036013">
    <property type="entry name" value="Band_7/SPFH_dom_sf"/>
</dbReference>
<dbReference type="GO" id="GO:0016020">
    <property type="term" value="C:membrane"/>
    <property type="evidence" value="ECO:0007669"/>
    <property type="project" value="UniProtKB-SubCell"/>
</dbReference>
<evidence type="ECO:0000256" key="4">
    <source>
        <dbReference type="SAM" id="SignalP"/>
    </source>
</evidence>
<evidence type="ECO:0000313" key="6">
    <source>
        <dbReference type="EMBL" id="KGE87686.1"/>
    </source>
</evidence>
<dbReference type="PRINTS" id="PR00679">
    <property type="entry name" value="PROHIBITIN"/>
</dbReference>